<feature type="transmembrane region" description="Helical" evidence="7">
    <location>
        <begin position="75"/>
        <end position="99"/>
    </location>
</feature>
<feature type="transmembrane region" description="Helical" evidence="7">
    <location>
        <begin position="111"/>
        <end position="130"/>
    </location>
</feature>
<keyword evidence="6 7" id="KW-0472">Membrane</keyword>
<dbReference type="PROSITE" id="PS50928">
    <property type="entry name" value="ABC_TM1"/>
    <property type="match status" value="2"/>
</dbReference>
<gene>
    <name evidence="9" type="ORF">ACFQKB_35565</name>
</gene>
<proteinExistence type="inferred from homology"/>
<protein>
    <submittedName>
        <fullName evidence="9">ABC transporter permease</fullName>
    </submittedName>
</protein>
<feature type="transmembrane region" description="Helical" evidence="7">
    <location>
        <begin position="500"/>
        <end position="522"/>
    </location>
</feature>
<dbReference type="Pfam" id="PF00528">
    <property type="entry name" value="BPD_transp_1"/>
    <property type="match status" value="2"/>
</dbReference>
<keyword evidence="10" id="KW-1185">Reference proteome</keyword>
<feature type="transmembrane region" description="Helical" evidence="7">
    <location>
        <begin position="346"/>
        <end position="367"/>
    </location>
</feature>
<evidence type="ECO:0000256" key="5">
    <source>
        <dbReference type="ARBA" id="ARBA00022989"/>
    </source>
</evidence>
<dbReference type="EMBL" id="JBHSXS010000034">
    <property type="protein sequence ID" value="MFC6885120.1"/>
    <property type="molecule type" value="Genomic_DNA"/>
</dbReference>
<organism evidence="9 10">
    <name type="scientific">Actinomadura yumaensis</name>
    <dbReference type="NCBI Taxonomy" id="111807"/>
    <lineage>
        <taxon>Bacteria</taxon>
        <taxon>Bacillati</taxon>
        <taxon>Actinomycetota</taxon>
        <taxon>Actinomycetes</taxon>
        <taxon>Streptosporangiales</taxon>
        <taxon>Thermomonosporaceae</taxon>
        <taxon>Actinomadura</taxon>
    </lineage>
</organism>
<feature type="domain" description="ABC transmembrane type-1" evidence="8">
    <location>
        <begin position="339"/>
        <end position="519"/>
    </location>
</feature>
<evidence type="ECO:0000256" key="2">
    <source>
        <dbReference type="ARBA" id="ARBA00022448"/>
    </source>
</evidence>
<feature type="transmembrane region" description="Helical" evidence="7">
    <location>
        <begin position="20"/>
        <end position="44"/>
    </location>
</feature>
<feature type="transmembrane region" description="Helical" evidence="7">
    <location>
        <begin position="403"/>
        <end position="424"/>
    </location>
</feature>
<keyword evidence="2 7" id="KW-0813">Transport</keyword>
<dbReference type="PANTHER" id="PTHR30151">
    <property type="entry name" value="ALKANE SULFONATE ABC TRANSPORTER-RELATED, MEMBRANE SUBUNIT"/>
    <property type="match status" value="1"/>
</dbReference>
<evidence type="ECO:0000256" key="7">
    <source>
        <dbReference type="RuleBase" id="RU363032"/>
    </source>
</evidence>
<feature type="transmembrane region" description="Helical" evidence="7">
    <location>
        <begin position="285"/>
        <end position="302"/>
    </location>
</feature>
<evidence type="ECO:0000313" key="9">
    <source>
        <dbReference type="EMBL" id="MFC6885120.1"/>
    </source>
</evidence>
<accession>A0ABW2CVY4</accession>
<dbReference type="Gene3D" id="1.10.3720.10">
    <property type="entry name" value="MetI-like"/>
    <property type="match status" value="2"/>
</dbReference>
<evidence type="ECO:0000256" key="4">
    <source>
        <dbReference type="ARBA" id="ARBA00022692"/>
    </source>
</evidence>
<evidence type="ECO:0000259" key="8">
    <source>
        <dbReference type="PROSITE" id="PS50928"/>
    </source>
</evidence>
<keyword evidence="3" id="KW-1003">Cell membrane</keyword>
<comment type="similarity">
    <text evidence="7">Belongs to the binding-protein-dependent transport system permease family.</text>
</comment>
<reference evidence="10" key="1">
    <citation type="journal article" date="2019" name="Int. J. Syst. Evol. Microbiol.">
        <title>The Global Catalogue of Microorganisms (GCM) 10K type strain sequencing project: providing services to taxonomists for standard genome sequencing and annotation.</title>
        <authorList>
            <consortium name="The Broad Institute Genomics Platform"/>
            <consortium name="The Broad Institute Genome Sequencing Center for Infectious Disease"/>
            <person name="Wu L."/>
            <person name="Ma J."/>
        </authorList>
    </citation>
    <scope>NUCLEOTIDE SEQUENCE [LARGE SCALE GENOMIC DNA]</scope>
    <source>
        <strain evidence="10">JCM 3369</strain>
    </source>
</reference>
<comment type="subcellular location">
    <subcellularLocation>
        <location evidence="1 7">Cell membrane</location>
        <topology evidence="1 7">Multi-pass membrane protein</topology>
    </subcellularLocation>
</comment>
<feature type="transmembrane region" description="Helical" evidence="7">
    <location>
        <begin position="136"/>
        <end position="155"/>
    </location>
</feature>
<dbReference type="RefSeq" id="WP_160824966.1">
    <property type="nucleotide sequence ID" value="NZ_JBHSXS010000034.1"/>
</dbReference>
<evidence type="ECO:0000313" key="10">
    <source>
        <dbReference type="Proteomes" id="UP001596380"/>
    </source>
</evidence>
<evidence type="ECO:0000256" key="3">
    <source>
        <dbReference type="ARBA" id="ARBA00022475"/>
    </source>
</evidence>
<dbReference type="PANTHER" id="PTHR30151:SF20">
    <property type="entry name" value="ABC TRANSPORTER PERMEASE PROTEIN HI_0355-RELATED"/>
    <property type="match status" value="1"/>
</dbReference>
<feature type="domain" description="ABC transmembrane type-1" evidence="8">
    <location>
        <begin position="71"/>
        <end position="254"/>
    </location>
</feature>
<dbReference type="InterPro" id="IPR000515">
    <property type="entry name" value="MetI-like"/>
</dbReference>
<name>A0ABW2CVY4_9ACTN</name>
<dbReference type="InterPro" id="IPR035906">
    <property type="entry name" value="MetI-like_sf"/>
</dbReference>
<comment type="caution">
    <text evidence="9">The sequence shown here is derived from an EMBL/GenBank/DDBJ whole genome shotgun (WGS) entry which is preliminary data.</text>
</comment>
<feature type="transmembrane region" description="Helical" evidence="7">
    <location>
        <begin position="189"/>
        <end position="212"/>
    </location>
</feature>
<sequence length="534" mass="54573">MASAAAPAAPRARRTGSGRLGGWAVVAGGAAAVLAVWCAVAWTLSDEQLVPYPWEIVQALWRDRSLLAGNTWPTLWVAAQGFFWGNLVVVPLAAIALLWPAAEPVVSRLGVVVHAVPFIAIAPILIVALPGGSAKVVITALMVYFPSLIGVLLGLHGADSRALDVVRAAGGTSRTALLKVRFPAALPQVFAGLRIATPAALLGALVAEFFGADRGLGAFIVQSQTAMEVERTWATAVYIGLLAGAVYALISFAARLATPWAGKETTAGAEVAGAGAAQGGPAQRIAGAVLSAALLLGLWQFIVSGLNLDPFFAKGPGDVLSFLTGDGAGEFWSAFGSGLGQTVIDAGTGFAVGTLVAVLAAVAMVAWRPVERLVLPLAIVLRSVPLIAMTPLIVLVFGRGLAGVSVVITLGTFFPTLVNLLVALRSAPAGAADVVRAAGGSSLSAAMKVRMPYAVPALTASARIAIPNAVVGATLAEWLATGKGLGHLITDSYERLSFDALWSSGVLVVLLVLALYALIGWVDGLVARRFGLAG</sequence>
<evidence type="ECO:0000256" key="1">
    <source>
        <dbReference type="ARBA" id="ARBA00004651"/>
    </source>
</evidence>
<evidence type="ECO:0000256" key="6">
    <source>
        <dbReference type="ARBA" id="ARBA00023136"/>
    </source>
</evidence>
<keyword evidence="4 7" id="KW-0812">Transmembrane</keyword>
<keyword evidence="5 7" id="KW-1133">Transmembrane helix</keyword>
<feature type="transmembrane region" description="Helical" evidence="7">
    <location>
        <begin position="232"/>
        <end position="254"/>
    </location>
</feature>
<feature type="transmembrane region" description="Helical" evidence="7">
    <location>
        <begin position="374"/>
        <end position="397"/>
    </location>
</feature>
<dbReference type="SUPFAM" id="SSF161098">
    <property type="entry name" value="MetI-like"/>
    <property type="match status" value="2"/>
</dbReference>
<dbReference type="Proteomes" id="UP001596380">
    <property type="component" value="Unassembled WGS sequence"/>
</dbReference>